<dbReference type="PANTHER" id="PTHR21531:SF0">
    <property type="entry name" value="PROTEIN LTV1 HOMOLOG"/>
    <property type="match status" value="1"/>
</dbReference>
<dbReference type="GO" id="GO:0042274">
    <property type="term" value="P:ribosomal small subunit biogenesis"/>
    <property type="evidence" value="ECO:0007669"/>
    <property type="project" value="InterPro"/>
</dbReference>
<dbReference type="GO" id="GO:0005634">
    <property type="term" value="C:nucleus"/>
    <property type="evidence" value="ECO:0007669"/>
    <property type="project" value="TreeGrafter"/>
</dbReference>
<protein>
    <submittedName>
        <fullName evidence="3">Low temperature viability protein-domain-containing protein</fullName>
    </submittedName>
</protein>
<feature type="compositionally biased region" description="Basic residues" evidence="2">
    <location>
        <begin position="536"/>
        <end position="545"/>
    </location>
</feature>
<feature type="compositionally biased region" description="Basic and acidic residues" evidence="2">
    <location>
        <begin position="480"/>
        <end position="506"/>
    </location>
</feature>
<comment type="similarity">
    <text evidence="1">Belongs to the LTV1 family.</text>
</comment>
<reference evidence="3" key="2">
    <citation type="submission" date="2023-02" db="EMBL/GenBank/DDBJ databases">
        <authorList>
            <consortium name="DOE Joint Genome Institute"/>
            <person name="Mondo S.J."/>
            <person name="Chang Y."/>
            <person name="Wang Y."/>
            <person name="Ahrendt S."/>
            <person name="Andreopoulos W."/>
            <person name="Barry K."/>
            <person name="Beard J."/>
            <person name="Benny G.L."/>
            <person name="Blankenship S."/>
            <person name="Bonito G."/>
            <person name="Cuomo C."/>
            <person name="Desiro A."/>
            <person name="Gervers K.A."/>
            <person name="Hundley H."/>
            <person name="Kuo A."/>
            <person name="LaButti K."/>
            <person name="Lang B.F."/>
            <person name="Lipzen A."/>
            <person name="O'Donnell K."/>
            <person name="Pangilinan J."/>
            <person name="Reynolds N."/>
            <person name="Sandor L."/>
            <person name="Smith M.W."/>
            <person name="Tsang A."/>
            <person name="Grigoriev I.V."/>
            <person name="Stajich J.E."/>
            <person name="Spatafora J.W."/>
        </authorList>
    </citation>
    <scope>NUCLEOTIDE SEQUENCE</scope>
    <source>
        <strain evidence="3">RSA 2281</strain>
    </source>
</reference>
<dbReference type="InterPro" id="IPR007307">
    <property type="entry name" value="Ltv1"/>
</dbReference>
<dbReference type="AlphaFoldDB" id="A0AAD5JQV1"/>
<reference evidence="3" key="1">
    <citation type="journal article" date="2022" name="IScience">
        <title>Evolution of zygomycete secretomes and the origins of terrestrial fungal ecologies.</title>
        <authorList>
            <person name="Chang Y."/>
            <person name="Wang Y."/>
            <person name="Mondo S."/>
            <person name="Ahrendt S."/>
            <person name="Andreopoulos W."/>
            <person name="Barry K."/>
            <person name="Beard J."/>
            <person name="Benny G.L."/>
            <person name="Blankenship S."/>
            <person name="Bonito G."/>
            <person name="Cuomo C."/>
            <person name="Desiro A."/>
            <person name="Gervers K.A."/>
            <person name="Hundley H."/>
            <person name="Kuo A."/>
            <person name="LaButti K."/>
            <person name="Lang B.F."/>
            <person name="Lipzen A."/>
            <person name="O'Donnell K."/>
            <person name="Pangilinan J."/>
            <person name="Reynolds N."/>
            <person name="Sandor L."/>
            <person name="Smith M.E."/>
            <person name="Tsang A."/>
            <person name="Grigoriev I.V."/>
            <person name="Stajich J.E."/>
            <person name="Spatafora J.W."/>
        </authorList>
    </citation>
    <scope>NUCLEOTIDE SEQUENCE</scope>
    <source>
        <strain evidence="3">RSA 2281</strain>
    </source>
</reference>
<dbReference type="EMBL" id="JAIXMP010000033">
    <property type="protein sequence ID" value="KAI9250195.1"/>
    <property type="molecule type" value="Genomic_DNA"/>
</dbReference>
<dbReference type="Proteomes" id="UP001209540">
    <property type="component" value="Unassembled WGS sequence"/>
</dbReference>
<feature type="region of interest" description="Disordered" evidence="2">
    <location>
        <begin position="200"/>
        <end position="222"/>
    </location>
</feature>
<feature type="compositionally biased region" description="Basic residues" evidence="2">
    <location>
        <begin position="507"/>
        <end position="517"/>
    </location>
</feature>
<evidence type="ECO:0000313" key="3">
    <source>
        <dbReference type="EMBL" id="KAI9250195.1"/>
    </source>
</evidence>
<sequence>MGRKPFIDRKEAKHYHVVHRSQKDPLINDTEASDRVLKEIIPSNLAKHKTQAEIDQVRKKPEKMDQDEIDRRVGQAAMQGIYFDDTAEYDYTQHLRTIGEDTEAMFLEAPQKPEKSKKSSSSALKFKDDEEDSKDRTLIELPADVLPSNIEMNVGVMNQTSGLEGGLQPDMDPRLREIMEALEDEEYVDDALDEDFFDELDAEGDPYVHEEYEDEEYEEEMDEGNYNWEAAFRNFQRGKQRRGSDSDFSDEDVLERQTKYTGFSVSSSVMHRNPQLTLLDDRFDKIEEEYLREEDEDEYYEQQAQGQTLEERADFESILDDFLDNYEIVGKKMQPKLDGESGQQKLDTIREALAATHLTDDHKKNQEDDNESVDTVTARSALKKAHRQHETEHLELWERPLKKREAWDCQSVLSTYTNLENHPHMISDRGPRKKITINPKTGMPNLVEAPRKKKNLVEDNEDSMEEEEEEDSDEEEEEERINLGERRSKAESKEEKKARKAAVKEAKKNRRETKKSTKQAFKDEENRQRRTLQQQRKAKGVTHIA</sequence>
<dbReference type="PANTHER" id="PTHR21531">
    <property type="entry name" value="LOW-TEMPERATURE VIABILITY PROTEIN LTV1-RELATED"/>
    <property type="match status" value="1"/>
</dbReference>
<comment type="caution">
    <text evidence="3">The sequence shown here is derived from an EMBL/GenBank/DDBJ whole genome shotgun (WGS) entry which is preliminary data.</text>
</comment>
<feature type="compositionally biased region" description="Basic and acidic residues" evidence="2">
    <location>
        <begin position="1"/>
        <end position="11"/>
    </location>
</feature>
<proteinExistence type="inferred from homology"/>
<feature type="compositionally biased region" description="Acidic residues" evidence="2">
    <location>
        <begin position="458"/>
        <end position="479"/>
    </location>
</feature>
<feature type="compositionally biased region" description="Basic and acidic residues" evidence="2">
    <location>
        <begin position="421"/>
        <end position="430"/>
    </location>
</feature>
<feature type="compositionally biased region" description="Basic and acidic residues" evidence="2">
    <location>
        <begin position="125"/>
        <end position="137"/>
    </location>
</feature>
<feature type="region of interest" description="Disordered" evidence="2">
    <location>
        <begin position="357"/>
        <end position="393"/>
    </location>
</feature>
<keyword evidence="4" id="KW-1185">Reference proteome</keyword>
<feature type="compositionally biased region" description="Acidic residues" evidence="2">
    <location>
        <begin position="211"/>
        <end position="222"/>
    </location>
</feature>
<feature type="region of interest" description="Disordered" evidence="2">
    <location>
        <begin position="421"/>
        <end position="545"/>
    </location>
</feature>
<dbReference type="GO" id="GO:0000056">
    <property type="term" value="P:ribosomal small subunit export from nucleus"/>
    <property type="evidence" value="ECO:0007669"/>
    <property type="project" value="TreeGrafter"/>
</dbReference>
<feature type="region of interest" description="Disordered" evidence="2">
    <location>
        <begin position="1"/>
        <end position="30"/>
    </location>
</feature>
<evidence type="ECO:0000313" key="4">
    <source>
        <dbReference type="Proteomes" id="UP001209540"/>
    </source>
</evidence>
<evidence type="ECO:0000256" key="2">
    <source>
        <dbReference type="SAM" id="MobiDB-lite"/>
    </source>
</evidence>
<dbReference type="GO" id="GO:0005829">
    <property type="term" value="C:cytosol"/>
    <property type="evidence" value="ECO:0007669"/>
    <property type="project" value="TreeGrafter"/>
</dbReference>
<dbReference type="Pfam" id="PF04180">
    <property type="entry name" value="LTV"/>
    <property type="match status" value="2"/>
</dbReference>
<name>A0AAD5JQV1_9FUNG</name>
<dbReference type="GO" id="GO:0030688">
    <property type="term" value="C:preribosome, small subunit precursor"/>
    <property type="evidence" value="ECO:0007669"/>
    <property type="project" value="TreeGrafter"/>
</dbReference>
<gene>
    <name evidence="3" type="ORF">BDA99DRAFT_523104</name>
</gene>
<organism evidence="3 4">
    <name type="scientific">Phascolomyces articulosus</name>
    <dbReference type="NCBI Taxonomy" id="60185"/>
    <lineage>
        <taxon>Eukaryota</taxon>
        <taxon>Fungi</taxon>
        <taxon>Fungi incertae sedis</taxon>
        <taxon>Mucoromycota</taxon>
        <taxon>Mucoromycotina</taxon>
        <taxon>Mucoromycetes</taxon>
        <taxon>Mucorales</taxon>
        <taxon>Lichtheimiaceae</taxon>
        <taxon>Phascolomyces</taxon>
    </lineage>
</organism>
<evidence type="ECO:0000256" key="1">
    <source>
        <dbReference type="ARBA" id="ARBA00009078"/>
    </source>
</evidence>
<accession>A0AAD5JQV1</accession>
<feature type="region of interest" description="Disordered" evidence="2">
    <location>
        <begin position="108"/>
        <end position="137"/>
    </location>
</feature>
<feature type="compositionally biased region" description="Basic and acidic residues" evidence="2">
    <location>
        <begin position="358"/>
        <end position="367"/>
    </location>
</feature>